<sequence>MIKIQSFKDDEDINGFGVMKLPEGTLVDLKTEDKEPKTGEVAYYSLGKEFGSPRFKIYSRLPEIYKNMKLLKSEIKNLKQENTEIKQRLDDLNPIQEIIEIKELPDKKIVKLILKHLKEHKNQEVYPSDIAFENNLDAKKVFEICEKLKNEEKIR</sequence>
<evidence type="ECO:0000256" key="1">
    <source>
        <dbReference type="SAM" id="Coils"/>
    </source>
</evidence>
<accession>A0A0F9CZ48</accession>
<organism evidence="2">
    <name type="scientific">marine sediment metagenome</name>
    <dbReference type="NCBI Taxonomy" id="412755"/>
    <lineage>
        <taxon>unclassified sequences</taxon>
        <taxon>metagenomes</taxon>
        <taxon>ecological metagenomes</taxon>
    </lineage>
</organism>
<name>A0A0F9CZ48_9ZZZZ</name>
<reference evidence="2" key="1">
    <citation type="journal article" date="2015" name="Nature">
        <title>Complex archaea that bridge the gap between prokaryotes and eukaryotes.</title>
        <authorList>
            <person name="Spang A."/>
            <person name="Saw J.H."/>
            <person name="Jorgensen S.L."/>
            <person name="Zaremba-Niedzwiedzka K."/>
            <person name="Martijn J."/>
            <person name="Lind A.E."/>
            <person name="van Eijk R."/>
            <person name="Schleper C."/>
            <person name="Guy L."/>
            <person name="Ettema T.J."/>
        </authorList>
    </citation>
    <scope>NUCLEOTIDE SEQUENCE</scope>
</reference>
<dbReference type="EMBL" id="LAZR01041888">
    <property type="protein sequence ID" value="KKL10871.1"/>
    <property type="molecule type" value="Genomic_DNA"/>
</dbReference>
<protein>
    <submittedName>
        <fullName evidence="2">Uncharacterized protein</fullName>
    </submittedName>
</protein>
<keyword evidence="1" id="KW-0175">Coiled coil</keyword>
<gene>
    <name evidence="2" type="ORF">LCGC14_2551490</name>
</gene>
<comment type="caution">
    <text evidence="2">The sequence shown here is derived from an EMBL/GenBank/DDBJ whole genome shotgun (WGS) entry which is preliminary data.</text>
</comment>
<proteinExistence type="predicted"/>
<dbReference type="AlphaFoldDB" id="A0A0F9CZ48"/>
<evidence type="ECO:0000313" key="2">
    <source>
        <dbReference type="EMBL" id="KKL10871.1"/>
    </source>
</evidence>
<feature type="coiled-coil region" evidence="1">
    <location>
        <begin position="61"/>
        <end position="88"/>
    </location>
</feature>